<dbReference type="PROSITE" id="PS51832">
    <property type="entry name" value="HD_GYP"/>
    <property type="match status" value="1"/>
</dbReference>
<feature type="chain" id="PRO_5011534400" evidence="2">
    <location>
        <begin position="29"/>
        <end position="1010"/>
    </location>
</feature>
<sequence>MKHSNPVCRFLAFCCCLLSFCFAGRALAVENQRSMFAAYKQTQYNSANGMPSDEANTITQTRDGYLWIGSYSGLMRFNGQVFQTMKDVNDQIISRVRCLYEDSRHRLWIGTTNDGAYCYENGLIRQTDSIRATNQRAITEDKEGRILIGAAEGVAIYDERQAEPLSWIEDPRLKNHMTVSLTEDLEGRVWGVTYDGDVFVLKDARIAAYFPKTGFKGQSPKHVFCDINGVVYLATSGNTVMRVEDSSDAAFLSENLKVAAFSTGKIENHSSLYMDHEGKLMVCANNGFGFFDKSMQFHEAEGGLFNSSIEKIIQDYHGNYWLASSRSGVLNIARSRFTDVSGMAMAPKDVYNAVIKYRGDLYMGADNGLYVMDAQQKLVSNPLTELLKGIRIRYFAKDREDALWIAAYNKYGLIRYKDGQWKNWTRKDGLPSDKVRSLLALRNGDMAVGTGNGLVIMHDGAIHKTYTRSTHREMANGVILCLCEDPDGNLYAGSDGSGVYKIRTDGTVRALPLAKNGDNLGSILSMEWDEKRNGMWIGNGNHVFFMQGEDVVKINTGKLNSVNLFKIVPYGDRLSMFSSQMIQSVNVADLLDPKVEKSERMRSYHSTRYDNTLNSSLTVNACHYYDPDEQKFYLACSRNVLALDLNYNVRNYVIPYAVIDSIQIHMPDGSAAYYPTNSDIEIPQDFTQLDIKFSILSFINSQSELYYYLEGYNRMPIRNEGGNSHITRYSTLPGGDYTFHVISQSQNDPSKRHEATIKLHKKKKLSEETWARLAAAILSLVLVGGIVYLVMKHRSAKKLAEAEAKRKMEEEFTERTILTISNTIDAKDEYTNGHSRRVAQYALEIGKMEGLSLEEQRELYYAGLLHDIGKISIPDSILKGTTKLTDEEFAIIKSHTSRGAEILAEMKNQKLADGAHYHHERFDGKGYPEHLDGEKIPMYGRMIAVGDVVDAMNSKRTYKDSIDMSVVIAELKRCAGTQLDPKYAADMVKILENGFVADTDRDVDFDEEEE</sequence>
<dbReference type="Gene3D" id="1.10.3210.10">
    <property type="entry name" value="Hypothetical protein af1432"/>
    <property type="match status" value="1"/>
</dbReference>
<gene>
    <name evidence="4" type="ORF">SAMN04487864_10631</name>
</gene>
<dbReference type="InterPro" id="IPR037522">
    <property type="entry name" value="HD_GYP_dom"/>
</dbReference>
<protein>
    <submittedName>
        <fullName evidence="4">Energy-coupling factor transport system substrate-specific component</fullName>
    </submittedName>
</protein>
<dbReference type="CDD" id="cd00077">
    <property type="entry name" value="HDc"/>
    <property type="match status" value="1"/>
</dbReference>
<dbReference type="OrthoDB" id="176203at2"/>
<dbReference type="InterPro" id="IPR013783">
    <property type="entry name" value="Ig-like_fold"/>
</dbReference>
<keyword evidence="1" id="KW-0812">Transmembrane</keyword>
<dbReference type="EMBL" id="FMYW01000006">
    <property type="protein sequence ID" value="SDC37660.1"/>
    <property type="molecule type" value="Genomic_DNA"/>
</dbReference>
<feature type="domain" description="HD-GYP" evidence="3">
    <location>
        <begin position="809"/>
        <end position="1003"/>
    </location>
</feature>
<proteinExistence type="predicted"/>
<name>A0A1G6L2V8_9FIRM</name>
<organism evidence="4 5">
    <name type="scientific">Succiniclasticum ruminis</name>
    <dbReference type="NCBI Taxonomy" id="40841"/>
    <lineage>
        <taxon>Bacteria</taxon>
        <taxon>Bacillati</taxon>
        <taxon>Bacillota</taxon>
        <taxon>Negativicutes</taxon>
        <taxon>Acidaminococcales</taxon>
        <taxon>Acidaminococcaceae</taxon>
        <taxon>Succiniclasticum</taxon>
    </lineage>
</organism>
<dbReference type="SUPFAM" id="SSF63829">
    <property type="entry name" value="Calcium-dependent phosphotriesterase"/>
    <property type="match status" value="2"/>
</dbReference>
<accession>A0A1G6L2V8</accession>
<keyword evidence="2" id="KW-0732">Signal</keyword>
<dbReference type="InterPro" id="IPR015943">
    <property type="entry name" value="WD40/YVTN_repeat-like_dom_sf"/>
</dbReference>
<dbReference type="SUPFAM" id="SSF101898">
    <property type="entry name" value="NHL repeat"/>
    <property type="match status" value="1"/>
</dbReference>
<reference evidence="5" key="1">
    <citation type="submission" date="2016-10" db="EMBL/GenBank/DDBJ databases">
        <authorList>
            <person name="Varghese N."/>
            <person name="Submissions S."/>
        </authorList>
    </citation>
    <scope>NUCLEOTIDE SEQUENCE [LARGE SCALE GENOMIC DNA]</scope>
    <source>
        <strain evidence="5">DSM 11005</strain>
    </source>
</reference>
<dbReference type="InterPro" id="IPR003607">
    <property type="entry name" value="HD/PDEase_dom"/>
</dbReference>
<dbReference type="RefSeq" id="WP_093730117.1">
    <property type="nucleotide sequence ID" value="NZ_FMYW01000006.1"/>
</dbReference>
<dbReference type="SUPFAM" id="SSF109604">
    <property type="entry name" value="HD-domain/PDEase-like"/>
    <property type="match status" value="1"/>
</dbReference>
<keyword evidence="5" id="KW-1185">Reference proteome</keyword>
<dbReference type="Pfam" id="PF13487">
    <property type="entry name" value="HD_5"/>
    <property type="match status" value="1"/>
</dbReference>
<evidence type="ECO:0000259" key="3">
    <source>
        <dbReference type="PROSITE" id="PS51832"/>
    </source>
</evidence>
<dbReference type="Gene3D" id="2.130.10.10">
    <property type="entry name" value="YVTN repeat-like/Quinoprotein amine dehydrogenase"/>
    <property type="match status" value="2"/>
</dbReference>
<dbReference type="Proteomes" id="UP000198943">
    <property type="component" value="Unassembled WGS sequence"/>
</dbReference>
<dbReference type="Gene3D" id="2.60.40.10">
    <property type="entry name" value="Immunoglobulins"/>
    <property type="match status" value="1"/>
</dbReference>
<dbReference type="AlphaFoldDB" id="A0A1G6L2V8"/>
<dbReference type="SMART" id="SM00471">
    <property type="entry name" value="HDc"/>
    <property type="match status" value="1"/>
</dbReference>
<feature type="transmembrane region" description="Helical" evidence="1">
    <location>
        <begin position="770"/>
        <end position="791"/>
    </location>
</feature>
<keyword evidence="1" id="KW-1133">Transmembrane helix</keyword>
<evidence type="ECO:0000256" key="2">
    <source>
        <dbReference type="SAM" id="SignalP"/>
    </source>
</evidence>
<evidence type="ECO:0000313" key="5">
    <source>
        <dbReference type="Proteomes" id="UP000198943"/>
    </source>
</evidence>
<dbReference type="Pfam" id="PF07494">
    <property type="entry name" value="Reg_prop"/>
    <property type="match status" value="3"/>
</dbReference>
<dbReference type="PANTHER" id="PTHR43155">
    <property type="entry name" value="CYCLIC DI-GMP PHOSPHODIESTERASE PA4108-RELATED"/>
    <property type="match status" value="1"/>
</dbReference>
<feature type="signal peptide" evidence="2">
    <location>
        <begin position="1"/>
        <end position="28"/>
    </location>
</feature>
<evidence type="ECO:0000256" key="1">
    <source>
        <dbReference type="SAM" id="Phobius"/>
    </source>
</evidence>
<evidence type="ECO:0000313" key="4">
    <source>
        <dbReference type="EMBL" id="SDC37660.1"/>
    </source>
</evidence>
<dbReference type="InterPro" id="IPR011110">
    <property type="entry name" value="Reg_prop"/>
</dbReference>
<keyword evidence="1" id="KW-0472">Membrane</keyword>